<evidence type="ECO:0000256" key="1">
    <source>
        <dbReference type="ARBA" id="ARBA00000085"/>
    </source>
</evidence>
<dbReference type="InterPro" id="IPR001734">
    <property type="entry name" value="Na/solute_symporter"/>
</dbReference>
<evidence type="ECO:0000259" key="15">
    <source>
        <dbReference type="PROSITE" id="PS50109"/>
    </source>
</evidence>
<dbReference type="GO" id="GO:0006355">
    <property type="term" value="P:regulation of DNA-templated transcription"/>
    <property type="evidence" value="ECO:0007669"/>
    <property type="project" value="InterPro"/>
</dbReference>
<dbReference type="InterPro" id="IPR000014">
    <property type="entry name" value="PAS"/>
</dbReference>
<evidence type="ECO:0000313" key="18">
    <source>
        <dbReference type="Proteomes" id="UP000078070"/>
    </source>
</evidence>
<keyword evidence="10" id="KW-0067">ATP-binding</keyword>
<dbReference type="SMART" id="SM00388">
    <property type="entry name" value="HisKA"/>
    <property type="match status" value="1"/>
</dbReference>
<evidence type="ECO:0000256" key="2">
    <source>
        <dbReference type="ARBA" id="ARBA00004141"/>
    </source>
</evidence>
<organism evidence="17 18">
    <name type="scientific">Marinobacterium aestuarii</name>
    <dbReference type="NCBI Taxonomy" id="1821621"/>
    <lineage>
        <taxon>Bacteria</taxon>
        <taxon>Pseudomonadati</taxon>
        <taxon>Pseudomonadota</taxon>
        <taxon>Gammaproteobacteria</taxon>
        <taxon>Oceanospirillales</taxon>
        <taxon>Oceanospirillaceae</taxon>
        <taxon>Marinobacterium</taxon>
    </lineage>
</organism>
<dbReference type="SMART" id="SM00387">
    <property type="entry name" value="HATPase_c"/>
    <property type="match status" value="1"/>
</dbReference>
<dbReference type="CDD" id="cd00082">
    <property type="entry name" value="HisKA"/>
    <property type="match status" value="1"/>
</dbReference>
<dbReference type="KEGG" id="mars:A8C75_22165"/>
<feature type="transmembrane region" description="Helical" evidence="14">
    <location>
        <begin position="114"/>
        <end position="132"/>
    </location>
</feature>
<feature type="transmembrane region" description="Helical" evidence="14">
    <location>
        <begin position="241"/>
        <end position="260"/>
    </location>
</feature>
<dbReference type="InterPro" id="IPR003661">
    <property type="entry name" value="HisK_dim/P_dom"/>
</dbReference>
<feature type="transmembrane region" description="Helical" evidence="14">
    <location>
        <begin position="321"/>
        <end position="346"/>
    </location>
</feature>
<evidence type="ECO:0000259" key="16">
    <source>
        <dbReference type="PROSITE" id="PS50112"/>
    </source>
</evidence>
<evidence type="ECO:0000313" key="17">
    <source>
        <dbReference type="EMBL" id="ANG64915.1"/>
    </source>
</evidence>
<dbReference type="SUPFAM" id="SSF55785">
    <property type="entry name" value="PYP-like sensor domain (PAS domain)"/>
    <property type="match status" value="1"/>
</dbReference>
<dbReference type="PANTHER" id="PTHR43065">
    <property type="entry name" value="SENSOR HISTIDINE KINASE"/>
    <property type="match status" value="1"/>
</dbReference>
<dbReference type="InterPro" id="IPR035965">
    <property type="entry name" value="PAS-like_dom_sf"/>
</dbReference>
<comment type="similarity">
    <text evidence="3">Belongs to the sodium:solute symporter (SSF) (TC 2.A.21) family.</text>
</comment>
<name>A0A1A9F412_9GAMM</name>
<dbReference type="InterPro" id="IPR003594">
    <property type="entry name" value="HATPase_dom"/>
</dbReference>
<feature type="transmembrane region" description="Helical" evidence="14">
    <location>
        <begin position="152"/>
        <end position="170"/>
    </location>
</feature>
<dbReference type="InterPro" id="IPR038377">
    <property type="entry name" value="Na/Glc_symporter_sf"/>
</dbReference>
<comment type="catalytic activity">
    <reaction evidence="1">
        <text>ATP + protein L-histidine = ADP + protein N-phospho-L-histidine.</text>
        <dbReference type="EC" id="2.7.13.3"/>
    </reaction>
</comment>
<evidence type="ECO:0000256" key="10">
    <source>
        <dbReference type="ARBA" id="ARBA00022840"/>
    </source>
</evidence>
<dbReference type="EC" id="2.7.13.3" evidence="4"/>
<dbReference type="GO" id="GO:0016020">
    <property type="term" value="C:membrane"/>
    <property type="evidence" value="ECO:0007669"/>
    <property type="project" value="UniProtKB-SubCell"/>
</dbReference>
<feature type="transmembrane region" description="Helical" evidence="14">
    <location>
        <begin position="366"/>
        <end position="389"/>
    </location>
</feature>
<dbReference type="Gene3D" id="3.30.450.20">
    <property type="entry name" value="PAS domain"/>
    <property type="match status" value="1"/>
</dbReference>
<dbReference type="SUPFAM" id="SSF55874">
    <property type="entry name" value="ATPase domain of HSP90 chaperone/DNA topoisomerase II/histidine kinase"/>
    <property type="match status" value="1"/>
</dbReference>
<dbReference type="Proteomes" id="UP000078070">
    <property type="component" value="Chromosome"/>
</dbReference>
<evidence type="ECO:0000256" key="7">
    <source>
        <dbReference type="ARBA" id="ARBA00022692"/>
    </source>
</evidence>
<feature type="transmembrane region" description="Helical" evidence="14">
    <location>
        <begin position="427"/>
        <end position="448"/>
    </location>
</feature>
<dbReference type="PROSITE" id="PS50112">
    <property type="entry name" value="PAS"/>
    <property type="match status" value="1"/>
</dbReference>
<evidence type="ECO:0000256" key="13">
    <source>
        <dbReference type="ARBA" id="ARBA00023136"/>
    </source>
</evidence>
<keyword evidence="13 14" id="KW-0472">Membrane</keyword>
<keyword evidence="11 14" id="KW-1133">Transmembrane helix</keyword>
<dbReference type="Gene3D" id="3.30.565.10">
    <property type="entry name" value="Histidine kinase-like ATPase, C-terminal domain"/>
    <property type="match status" value="1"/>
</dbReference>
<comment type="subcellular location">
    <subcellularLocation>
        <location evidence="2">Membrane</location>
        <topology evidence="2">Multi-pass membrane protein</topology>
    </subcellularLocation>
</comment>
<evidence type="ECO:0000256" key="14">
    <source>
        <dbReference type="SAM" id="Phobius"/>
    </source>
</evidence>
<dbReference type="GO" id="GO:0000155">
    <property type="term" value="F:phosphorelay sensor kinase activity"/>
    <property type="evidence" value="ECO:0007669"/>
    <property type="project" value="InterPro"/>
</dbReference>
<dbReference type="RefSeq" id="WP_067386634.1">
    <property type="nucleotide sequence ID" value="NZ_CP015839.1"/>
</dbReference>
<keyword evidence="8" id="KW-0547">Nucleotide-binding</keyword>
<reference evidence="18" key="1">
    <citation type="submission" date="2016-05" db="EMBL/GenBank/DDBJ databases">
        <authorList>
            <person name="Baek K."/>
            <person name="Yang S.-J."/>
        </authorList>
    </citation>
    <scope>NUCLEOTIDE SEQUENCE [LARGE SCALE GENOMIC DNA]</scope>
    <source>
        <strain evidence="18">ST58-10</strain>
    </source>
</reference>
<evidence type="ECO:0000256" key="3">
    <source>
        <dbReference type="ARBA" id="ARBA00006434"/>
    </source>
</evidence>
<dbReference type="Gene3D" id="1.10.287.130">
    <property type="match status" value="1"/>
</dbReference>
<feature type="domain" description="Histidine kinase" evidence="15">
    <location>
        <begin position="752"/>
        <end position="967"/>
    </location>
</feature>
<dbReference type="Pfam" id="PF00989">
    <property type="entry name" value="PAS"/>
    <property type="match status" value="1"/>
</dbReference>
<evidence type="ECO:0000256" key="12">
    <source>
        <dbReference type="ARBA" id="ARBA00023012"/>
    </source>
</evidence>
<dbReference type="SUPFAM" id="SSF47384">
    <property type="entry name" value="Homodimeric domain of signal transducing histidine kinase"/>
    <property type="match status" value="1"/>
</dbReference>
<dbReference type="PRINTS" id="PR00344">
    <property type="entry name" value="BCTRLSENSOR"/>
</dbReference>
<dbReference type="InterPro" id="IPR013767">
    <property type="entry name" value="PAS_fold"/>
</dbReference>
<evidence type="ECO:0000256" key="4">
    <source>
        <dbReference type="ARBA" id="ARBA00012438"/>
    </source>
</evidence>
<keyword evidence="5" id="KW-0597">Phosphoprotein</keyword>
<dbReference type="Gene3D" id="1.20.1730.10">
    <property type="entry name" value="Sodium/glucose cotransporter"/>
    <property type="match status" value="1"/>
</dbReference>
<keyword evidence="9 17" id="KW-0418">Kinase</keyword>
<dbReference type="Pfam" id="PF02518">
    <property type="entry name" value="HATPase_c"/>
    <property type="match status" value="1"/>
</dbReference>
<dbReference type="PROSITE" id="PS50109">
    <property type="entry name" value="HIS_KIN"/>
    <property type="match status" value="1"/>
</dbReference>
<feature type="transmembrane region" description="Helical" evidence="14">
    <location>
        <begin position="182"/>
        <end position="206"/>
    </location>
</feature>
<feature type="transmembrane region" description="Helical" evidence="14">
    <location>
        <begin position="37"/>
        <end position="57"/>
    </location>
</feature>
<evidence type="ECO:0000256" key="5">
    <source>
        <dbReference type="ARBA" id="ARBA00022553"/>
    </source>
</evidence>
<dbReference type="GO" id="GO:0022857">
    <property type="term" value="F:transmembrane transporter activity"/>
    <property type="evidence" value="ECO:0007669"/>
    <property type="project" value="InterPro"/>
</dbReference>
<keyword evidence="12" id="KW-0902">Two-component regulatory system</keyword>
<dbReference type="InterPro" id="IPR004358">
    <property type="entry name" value="Sig_transdc_His_kin-like_C"/>
</dbReference>
<reference evidence="17 18" key="2">
    <citation type="journal article" date="2018" name="Int. J. Syst. Evol. Microbiol.">
        <title>Marinobacterium aestuarii sp. nov., a benzene-degrading marine bacterium isolated from estuary sediment.</title>
        <authorList>
            <person name="Bae S.S."/>
            <person name="Jung J."/>
            <person name="Chung D."/>
            <person name="Baek K."/>
        </authorList>
    </citation>
    <scope>NUCLEOTIDE SEQUENCE [LARGE SCALE GENOMIC DNA]</scope>
    <source>
        <strain evidence="17 18">ST58-10</strain>
    </source>
</reference>
<feature type="domain" description="PAS" evidence="16">
    <location>
        <begin position="621"/>
        <end position="664"/>
    </location>
</feature>
<keyword evidence="6" id="KW-0808">Transferase</keyword>
<dbReference type="InterPro" id="IPR036097">
    <property type="entry name" value="HisK_dim/P_sf"/>
</dbReference>
<dbReference type="EMBL" id="CP015839">
    <property type="protein sequence ID" value="ANG64915.1"/>
    <property type="molecule type" value="Genomic_DNA"/>
</dbReference>
<evidence type="ECO:0000256" key="6">
    <source>
        <dbReference type="ARBA" id="ARBA00022679"/>
    </source>
</evidence>
<dbReference type="AlphaFoldDB" id="A0A1A9F412"/>
<evidence type="ECO:0000256" key="11">
    <source>
        <dbReference type="ARBA" id="ARBA00022989"/>
    </source>
</evidence>
<evidence type="ECO:0000256" key="8">
    <source>
        <dbReference type="ARBA" id="ARBA00022741"/>
    </source>
</evidence>
<feature type="transmembrane region" description="Helical" evidence="14">
    <location>
        <begin position="69"/>
        <end position="93"/>
    </location>
</feature>
<feature type="transmembrane region" description="Helical" evidence="14">
    <location>
        <begin position="395"/>
        <end position="420"/>
    </location>
</feature>
<keyword evidence="18" id="KW-1185">Reference proteome</keyword>
<accession>A0A1A9F412</accession>
<dbReference type="GO" id="GO:0005524">
    <property type="term" value="F:ATP binding"/>
    <property type="evidence" value="ECO:0007669"/>
    <property type="project" value="UniProtKB-KW"/>
</dbReference>
<dbReference type="PROSITE" id="PS50283">
    <property type="entry name" value="NA_SOLUT_SYMP_3"/>
    <property type="match status" value="1"/>
</dbReference>
<sequence>MFSIHALFIAGVSYLLLLFGAAYLTEQGKLPRRLVRHPLVHALSLGIYTSVWTYYGIFGIVQDAGITYLTSYLGATLAFVLAPAIMVPILRIARTHQLSSLADLFSFRFRSGPVGTLTSLLVVAATLPLIAIQIQAVADSLYLLNNDAPRDLIAATFCAVMALFAILFGARHASLRNRNNGLVVAMAVESLVKLVALLTIAGYALFSIFGGPSGLEQWLTDNPAALQRIQHIPENENWNTLLLAFFATTIVMPHMFHLAFTENSSALSLQKASWLMPLYLFLMAITVPIIVWAGIKLEATNVTEYLVLNIGVVLDSRTLTLLAFLGGLSAASGVIIVATVSMASMLQNHLLLPITRVPDNVRFYNWLLWLRRILILVLMSASYLFYTLLARPETLYLLGLIAFISFLQFLPGLLATLFWAGINRWGFVLGLCTGTGCWLLTMLLPMLLDQNISVLDFDINTDDWHQSAVLSLLLNCVVLVVTSRLLPTGEEERKAADACMLNVMQQPMGIRLNATRVEDFEALLRPRFGAETAQRELQSAIAQLGINYEVLSPLDLLRLRTQLEQHLSGLVGPVEAATILEPLDRQDPIEGFRARDVHLLESQLEQYHQRLGGLAAELDELRRYHRLTLQKLPVGVCTLDSDGRILFWNAEIEHYTGLSVDDVLTWRPASLPSPWGELFTRFTEGDQSHLESQKLVVQGQPRWFSLHKAQLNEQKAHAGMVILLEDESDTLMLADKLAHNERLASIGRFAAGVAHEIGNPVTGIACLAQNLKFETESPLVLESGEQILDQTKRISRIVQSLVRFAHTGRQDHSTQHDPVDIYACITEAIQLVSLDTRGRHQRYQNDVPPALQVVGDMQQLLQIFVNLLNNACDASPEQGLISISAEREDEKVIIRMLDEGSGIPAELQDRLFEPFFTTKDPGKGTGLGLALVYNIIEEHYGNIEILSPANKKQNKGTLVVITLPGLPPSEL</sequence>
<feature type="transmembrane region" description="Helical" evidence="14">
    <location>
        <begin position="272"/>
        <end position="295"/>
    </location>
</feature>
<feature type="transmembrane region" description="Helical" evidence="14">
    <location>
        <begin position="6"/>
        <end position="25"/>
    </location>
</feature>
<dbReference type="CDD" id="cd00130">
    <property type="entry name" value="PAS"/>
    <property type="match status" value="1"/>
</dbReference>
<proteinExistence type="inferred from homology"/>
<protein>
    <recommendedName>
        <fullName evidence="4">histidine kinase</fullName>
        <ecNumber evidence="4">2.7.13.3</ecNumber>
    </recommendedName>
</protein>
<dbReference type="OrthoDB" id="9764438at2"/>
<gene>
    <name evidence="17" type="ORF">A8C75_22165</name>
</gene>
<dbReference type="PANTHER" id="PTHR43065:SF10">
    <property type="entry name" value="PEROXIDE STRESS-ACTIVATED HISTIDINE KINASE MAK3"/>
    <property type="match status" value="1"/>
</dbReference>
<dbReference type="InterPro" id="IPR005467">
    <property type="entry name" value="His_kinase_dom"/>
</dbReference>
<evidence type="ECO:0000256" key="9">
    <source>
        <dbReference type="ARBA" id="ARBA00022777"/>
    </source>
</evidence>
<dbReference type="SMART" id="SM00091">
    <property type="entry name" value="PAS"/>
    <property type="match status" value="1"/>
</dbReference>
<dbReference type="STRING" id="1821621.A8C75_22165"/>
<keyword evidence="7 14" id="KW-0812">Transmembrane</keyword>
<dbReference type="Pfam" id="PF00512">
    <property type="entry name" value="HisKA"/>
    <property type="match status" value="1"/>
</dbReference>
<dbReference type="InterPro" id="IPR036890">
    <property type="entry name" value="HATPase_C_sf"/>
</dbReference>